<protein>
    <submittedName>
        <fullName evidence="1">Uncharacterized protein</fullName>
    </submittedName>
</protein>
<dbReference type="EMBL" id="CP068027">
    <property type="protein sequence ID" value="QQQ58173.1"/>
    <property type="molecule type" value="Genomic_DNA"/>
</dbReference>
<accession>A0A7T8TIY8</accession>
<evidence type="ECO:0000313" key="1">
    <source>
        <dbReference type="EMBL" id="QQQ58173.1"/>
    </source>
</evidence>
<gene>
    <name evidence="1" type="ORF">JJQ52_00030</name>
</gene>
<dbReference type="AlphaFoldDB" id="A0A7T8TIY8"/>
<sequence>MTDNPTGKHNEKTASLLMLTTWPLPLPPLAPLPGTLSVHILDQQTDAAIVRYRHAGKQQQDKWTPIASGNRP</sequence>
<geneLocation type="plasmid" evidence="1">
    <name>pIMP-CF-15-288</name>
</geneLocation>
<reference evidence="1" key="1">
    <citation type="submission" date="2021-01" db="EMBL/GenBank/DDBJ databases">
        <title>Molecular characteristics of IMP-4-producing CRE.</title>
        <authorList>
            <person name="Qin S."/>
            <person name="Liu W."/>
            <person name="Dong H."/>
        </authorList>
    </citation>
    <scope>NUCLEOTIDE SEQUENCE</scope>
    <source>
        <strain evidence="1">CF-15-288</strain>
        <plasmid evidence="1">pIMP-CF-15-288</plasmid>
    </source>
</reference>
<keyword evidence="1" id="KW-0614">Plasmid</keyword>
<proteinExistence type="predicted"/>
<organism evidence="1">
    <name type="scientific">Citrobacter freundii</name>
    <dbReference type="NCBI Taxonomy" id="546"/>
    <lineage>
        <taxon>Bacteria</taxon>
        <taxon>Pseudomonadati</taxon>
        <taxon>Pseudomonadota</taxon>
        <taxon>Gammaproteobacteria</taxon>
        <taxon>Enterobacterales</taxon>
        <taxon>Enterobacteriaceae</taxon>
        <taxon>Citrobacter</taxon>
        <taxon>Citrobacter freundii complex</taxon>
    </lineage>
</organism>
<name>A0A7T8TIY8_CITFR</name>